<dbReference type="Proteomes" id="UP000253551">
    <property type="component" value="Unassembled WGS sequence"/>
</dbReference>
<proteinExistence type="predicted"/>
<keyword evidence="1" id="KW-0723">Serine/threonine-protein kinase</keyword>
<protein>
    <submittedName>
        <fullName evidence="7">Protein kinase</fullName>
    </submittedName>
</protein>
<evidence type="ECO:0000259" key="6">
    <source>
        <dbReference type="PROSITE" id="PS50011"/>
    </source>
</evidence>
<keyword evidence="4 7" id="KW-0418">Kinase</keyword>
<accession>A0A367J3H1</accession>
<gene>
    <name evidence="7" type="primary">MPS1_1</name>
    <name evidence="7" type="ORF">CU098_002259</name>
</gene>
<dbReference type="Pfam" id="PF00069">
    <property type="entry name" value="Pkinase"/>
    <property type="match status" value="1"/>
</dbReference>
<evidence type="ECO:0000313" key="8">
    <source>
        <dbReference type="Proteomes" id="UP000253551"/>
    </source>
</evidence>
<dbReference type="SUPFAM" id="SSF56112">
    <property type="entry name" value="Protein kinase-like (PK-like)"/>
    <property type="match status" value="1"/>
</dbReference>
<keyword evidence="3" id="KW-0547">Nucleotide-binding</keyword>
<dbReference type="GO" id="GO:0004674">
    <property type="term" value="F:protein serine/threonine kinase activity"/>
    <property type="evidence" value="ECO:0007669"/>
    <property type="project" value="UniProtKB-KW"/>
</dbReference>
<evidence type="ECO:0000256" key="1">
    <source>
        <dbReference type="ARBA" id="ARBA00022527"/>
    </source>
</evidence>
<dbReference type="AlphaFoldDB" id="A0A367J3H1"/>
<evidence type="ECO:0000313" key="7">
    <source>
        <dbReference type="EMBL" id="RCH84463.1"/>
    </source>
</evidence>
<dbReference type="GO" id="GO:0033316">
    <property type="term" value="P:meiotic spindle assembly checkpoint signaling"/>
    <property type="evidence" value="ECO:0007669"/>
    <property type="project" value="TreeGrafter"/>
</dbReference>
<evidence type="ECO:0000256" key="4">
    <source>
        <dbReference type="ARBA" id="ARBA00022777"/>
    </source>
</evidence>
<dbReference type="GO" id="GO:0005524">
    <property type="term" value="F:ATP binding"/>
    <property type="evidence" value="ECO:0007669"/>
    <property type="project" value="UniProtKB-KW"/>
</dbReference>
<organism evidence="7 8">
    <name type="scientific">Rhizopus stolonifer</name>
    <name type="common">Rhizopus nigricans</name>
    <dbReference type="NCBI Taxonomy" id="4846"/>
    <lineage>
        <taxon>Eukaryota</taxon>
        <taxon>Fungi</taxon>
        <taxon>Fungi incertae sedis</taxon>
        <taxon>Mucoromycota</taxon>
        <taxon>Mucoromycotina</taxon>
        <taxon>Mucoromycetes</taxon>
        <taxon>Mucorales</taxon>
        <taxon>Mucorineae</taxon>
        <taxon>Rhizopodaceae</taxon>
        <taxon>Rhizopus</taxon>
    </lineage>
</organism>
<feature type="domain" description="Protein kinase" evidence="6">
    <location>
        <begin position="1"/>
        <end position="171"/>
    </location>
</feature>
<dbReference type="PROSITE" id="PS50011">
    <property type="entry name" value="PROTEIN_KINASE_DOM"/>
    <property type="match status" value="1"/>
</dbReference>
<dbReference type="GO" id="GO:0005634">
    <property type="term" value="C:nucleus"/>
    <property type="evidence" value="ECO:0007669"/>
    <property type="project" value="TreeGrafter"/>
</dbReference>
<dbReference type="Gene3D" id="1.10.510.10">
    <property type="entry name" value="Transferase(Phosphotransferase) domain 1"/>
    <property type="match status" value="1"/>
</dbReference>
<evidence type="ECO:0000256" key="2">
    <source>
        <dbReference type="ARBA" id="ARBA00022679"/>
    </source>
</evidence>
<sequence length="175" mass="19881">MLKCVNAIHHSKIVHSDLKPANFVLVKGYLKLIDFGIAKRVADDSTKILRDTQVGTLNYMSPEALMDMNEGRTDAESLVRLGTPSDVWSLGCILYQMVYGQTPFYKLPVHQKIIHIPNRDFQIEFSPTIRSEVNNQIIQLPPMLIKLLEGCLDRTPALRPTLYELMTHPFVNNSC</sequence>
<dbReference type="SMART" id="SM00220">
    <property type="entry name" value="S_TKc"/>
    <property type="match status" value="1"/>
</dbReference>
<reference evidence="7 8" key="1">
    <citation type="journal article" date="2018" name="G3 (Bethesda)">
        <title>Phylogenetic and Phylogenomic Definition of Rhizopus Species.</title>
        <authorList>
            <person name="Gryganskyi A.P."/>
            <person name="Golan J."/>
            <person name="Dolatabadi S."/>
            <person name="Mondo S."/>
            <person name="Robb S."/>
            <person name="Idnurm A."/>
            <person name="Muszewska A."/>
            <person name="Steczkiewicz K."/>
            <person name="Masonjones S."/>
            <person name="Liao H.L."/>
            <person name="Gajdeczka M.T."/>
            <person name="Anike F."/>
            <person name="Vuek A."/>
            <person name="Anishchenko I.M."/>
            <person name="Voigt K."/>
            <person name="de Hoog G.S."/>
            <person name="Smith M.E."/>
            <person name="Heitman J."/>
            <person name="Vilgalys R."/>
            <person name="Stajich J.E."/>
        </authorList>
    </citation>
    <scope>NUCLEOTIDE SEQUENCE [LARGE SCALE GENOMIC DNA]</scope>
    <source>
        <strain evidence="7 8">LSU 92-RS-03</strain>
    </source>
</reference>
<dbReference type="OrthoDB" id="20524at2759"/>
<dbReference type="InterPro" id="IPR008271">
    <property type="entry name" value="Ser/Thr_kinase_AS"/>
</dbReference>
<evidence type="ECO:0000256" key="3">
    <source>
        <dbReference type="ARBA" id="ARBA00022741"/>
    </source>
</evidence>
<dbReference type="GO" id="GO:0004712">
    <property type="term" value="F:protein serine/threonine/tyrosine kinase activity"/>
    <property type="evidence" value="ECO:0007669"/>
    <property type="project" value="TreeGrafter"/>
</dbReference>
<dbReference type="InterPro" id="IPR011009">
    <property type="entry name" value="Kinase-like_dom_sf"/>
</dbReference>
<dbReference type="GO" id="GO:0000776">
    <property type="term" value="C:kinetochore"/>
    <property type="evidence" value="ECO:0007669"/>
    <property type="project" value="TreeGrafter"/>
</dbReference>
<comment type="caution">
    <text evidence="7">The sequence shown here is derived from an EMBL/GenBank/DDBJ whole genome shotgun (WGS) entry which is preliminary data.</text>
</comment>
<dbReference type="STRING" id="4846.A0A367J3H1"/>
<dbReference type="GO" id="GO:0034501">
    <property type="term" value="P:protein localization to kinetochore"/>
    <property type="evidence" value="ECO:0007669"/>
    <property type="project" value="TreeGrafter"/>
</dbReference>
<keyword evidence="5" id="KW-0067">ATP-binding</keyword>
<name>A0A367J3H1_RHIST</name>
<dbReference type="EMBL" id="PJQM01004436">
    <property type="protein sequence ID" value="RCH84463.1"/>
    <property type="molecule type" value="Genomic_DNA"/>
</dbReference>
<dbReference type="PANTHER" id="PTHR22974:SF21">
    <property type="entry name" value="DUAL SPECIFICITY PROTEIN KINASE TTK"/>
    <property type="match status" value="1"/>
</dbReference>
<dbReference type="PANTHER" id="PTHR22974">
    <property type="entry name" value="MIXED LINEAGE PROTEIN KINASE"/>
    <property type="match status" value="1"/>
</dbReference>
<evidence type="ECO:0000256" key="5">
    <source>
        <dbReference type="ARBA" id="ARBA00022840"/>
    </source>
</evidence>
<dbReference type="InterPro" id="IPR000719">
    <property type="entry name" value="Prot_kinase_dom"/>
</dbReference>
<dbReference type="GO" id="GO:0007059">
    <property type="term" value="P:chromosome segregation"/>
    <property type="evidence" value="ECO:0007669"/>
    <property type="project" value="TreeGrafter"/>
</dbReference>
<keyword evidence="2" id="KW-0808">Transferase</keyword>
<dbReference type="GO" id="GO:0007094">
    <property type="term" value="P:mitotic spindle assembly checkpoint signaling"/>
    <property type="evidence" value="ECO:0007669"/>
    <property type="project" value="TreeGrafter"/>
</dbReference>
<keyword evidence="8" id="KW-1185">Reference proteome</keyword>
<dbReference type="PROSITE" id="PS00108">
    <property type="entry name" value="PROTEIN_KINASE_ST"/>
    <property type="match status" value="1"/>
</dbReference>